<dbReference type="Proteomes" id="UP000199423">
    <property type="component" value="Unassembled WGS sequence"/>
</dbReference>
<reference evidence="3" key="1">
    <citation type="submission" date="2016-10" db="EMBL/GenBank/DDBJ databases">
        <authorList>
            <person name="Varghese N."/>
            <person name="Submissions S."/>
        </authorList>
    </citation>
    <scope>NUCLEOTIDE SEQUENCE [LARGE SCALE GENOMIC DNA]</scope>
    <source>
        <strain evidence="3">DSM 1565</strain>
    </source>
</reference>
<proteinExistence type="predicted"/>
<dbReference type="InterPro" id="IPR043129">
    <property type="entry name" value="ATPase_NBD"/>
</dbReference>
<evidence type="ECO:0000313" key="2">
    <source>
        <dbReference type="EMBL" id="SFV38853.1"/>
    </source>
</evidence>
<dbReference type="GO" id="GO:0016787">
    <property type="term" value="F:hydrolase activity"/>
    <property type="evidence" value="ECO:0007669"/>
    <property type="project" value="InterPro"/>
</dbReference>
<dbReference type="AlphaFoldDB" id="A0A1I7NW85"/>
<dbReference type="InterPro" id="IPR002756">
    <property type="entry name" value="MfnF"/>
</dbReference>
<sequence>MTKVTIGLDVGGAHLKVARVEDGRVVSVHQIPCPLWEGLNRLDQALQDAATIIEGHSVCAITMTGELTEIFESREAGVLAIVQRLRERLQGELRIFMGLKGFAAPQAAIGDPLSVASANFIATAELVARLRPKSLLIDMGSTTTDIIACDRPLGLTDAERLQTGELVYTGLTRTSVASIANRAPLAGQWQSLARDGFATMADVRRILGDLPDDVDQHPTADGRGKTQEESLARFARGFGRDAEMRHLPTWQVSAAYVSERQLRSIHDGALQVLSRPRGEVRSVVLAGIGASHAEKIADRLQLPAYAFGTLVDASDDQREWATRCAPAVAVALLLHK</sequence>
<gene>
    <name evidence="2" type="ORF">SAMN04488557_3882</name>
</gene>
<dbReference type="RefSeq" id="WP_092869384.1">
    <property type="nucleotide sequence ID" value="NZ_FPCH01000004.1"/>
</dbReference>
<dbReference type="SUPFAM" id="SSF53067">
    <property type="entry name" value="Actin-like ATPase domain"/>
    <property type="match status" value="1"/>
</dbReference>
<protein>
    <submittedName>
        <fullName evidence="2">Probable H4MPT-linked C1 transfer pathway protein</fullName>
    </submittedName>
</protein>
<dbReference type="STRING" id="51670.SAMN04488557_3882"/>
<evidence type="ECO:0000259" key="1">
    <source>
        <dbReference type="Pfam" id="PF01968"/>
    </source>
</evidence>
<name>A0A1I7NW85_9HYPH</name>
<accession>A0A1I7NW85</accession>
<organism evidence="2 3">
    <name type="scientific">Hyphomicrobium facile</name>
    <dbReference type="NCBI Taxonomy" id="51670"/>
    <lineage>
        <taxon>Bacteria</taxon>
        <taxon>Pseudomonadati</taxon>
        <taxon>Pseudomonadota</taxon>
        <taxon>Alphaproteobacteria</taxon>
        <taxon>Hyphomicrobiales</taxon>
        <taxon>Hyphomicrobiaceae</taxon>
        <taxon>Hyphomicrobium</taxon>
    </lineage>
</organism>
<dbReference type="Pfam" id="PF01968">
    <property type="entry name" value="Hydantoinase_A"/>
    <property type="match status" value="1"/>
</dbReference>
<feature type="domain" description="Hydantoinase A/oxoprolinase" evidence="1">
    <location>
        <begin position="60"/>
        <end position="303"/>
    </location>
</feature>
<dbReference type="Gene3D" id="3.30.420.40">
    <property type="match status" value="1"/>
</dbReference>
<keyword evidence="3" id="KW-1185">Reference proteome</keyword>
<dbReference type="InterPro" id="IPR002821">
    <property type="entry name" value="Hydantoinase_A"/>
</dbReference>
<dbReference type="NCBIfam" id="TIGR03123">
    <property type="entry name" value="one_C_unchar_1"/>
    <property type="match status" value="1"/>
</dbReference>
<dbReference type="OrthoDB" id="1792672at2"/>
<dbReference type="Gene3D" id="3.30.420.190">
    <property type="entry name" value="conserved archaeal protein q6m145"/>
    <property type="match status" value="1"/>
</dbReference>
<dbReference type="EMBL" id="FPCH01000004">
    <property type="protein sequence ID" value="SFV38853.1"/>
    <property type="molecule type" value="Genomic_DNA"/>
</dbReference>
<evidence type="ECO:0000313" key="3">
    <source>
        <dbReference type="Proteomes" id="UP000199423"/>
    </source>
</evidence>